<feature type="binding site" evidence="1">
    <location>
        <begin position="334"/>
        <end position="336"/>
    </location>
    <ligand>
        <name>L-glutamate</name>
        <dbReference type="ChEBI" id="CHEBI:29985"/>
    </ligand>
</feature>
<dbReference type="Gene3D" id="3.60.20.40">
    <property type="match status" value="1"/>
</dbReference>
<dbReference type="Pfam" id="PF01019">
    <property type="entry name" value="G_glu_transpept"/>
    <property type="match status" value="2"/>
</dbReference>
<dbReference type="AlphaFoldDB" id="A0A336LEV1"/>
<dbReference type="InterPro" id="IPR029055">
    <property type="entry name" value="Ntn_hydrolases_N"/>
</dbReference>
<feature type="binding site" evidence="1">
    <location>
        <position position="358"/>
    </location>
    <ligand>
        <name>L-glutamate</name>
        <dbReference type="ChEBI" id="CHEBI:29985"/>
    </ligand>
</feature>
<evidence type="ECO:0000313" key="3">
    <source>
        <dbReference type="EMBL" id="SSX15095.1"/>
    </source>
</evidence>
<evidence type="ECO:0000256" key="1">
    <source>
        <dbReference type="PIRSR" id="PIRSR600101-2"/>
    </source>
</evidence>
<keyword evidence="2" id="KW-0732">Signal</keyword>
<dbReference type="GO" id="GO:0031179">
    <property type="term" value="P:peptide modification"/>
    <property type="evidence" value="ECO:0007669"/>
    <property type="project" value="TreeGrafter"/>
</dbReference>
<dbReference type="GO" id="GO:0036374">
    <property type="term" value="F:glutathione hydrolase activity"/>
    <property type="evidence" value="ECO:0007669"/>
    <property type="project" value="InterPro"/>
</dbReference>
<feature type="binding site" evidence="1">
    <location>
        <position position="399"/>
    </location>
    <ligand>
        <name>L-glutamate</name>
        <dbReference type="ChEBI" id="CHEBI:29985"/>
    </ligand>
</feature>
<organism evidence="3">
    <name type="scientific">Culicoides sonorensis</name>
    <name type="common">Biting midge</name>
    <dbReference type="NCBI Taxonomy" id="179676"/>
    <lineage>
        <taxon>Eukaryota</taxon>
        <taxon>Metazoa</taxon>
        <taxon>Ecdysozoa</taxon>
        <taxon>Arthropoda</taxon>
        <taxon>Hexapoda</taxon>
        <taxon>Insecta</taxon>
        <taxon>Pterygota</taxon>
        <taxon>Neoptera</taxon>
        <taxon>Endopterygota</taxon>
        <taxon>Diptera</taxon>
        <taxon>Nematocera</taxon>
        <taxon>Chironomoidea</taxon>
        <taxon>Ceratopogonidae</taxon>
        <taxon>Ceratopogoninae</taxon>
        <taxon>Culicoides</taxon>
        <taxon>Monoculicoides</taxon>
    </lineage>
</organism>
<accession>A0A336LEV1</accession>
<dbReference type="PANTHER" id="PTHR11686:SF9">
    <property type="entry name" value="RE13973P"/>
    <property type="match status" value="1"/>
</dbReference>
<dbReference type="EMBL" id="UFQT01003036">
    <property type="protein sequence ID" value="SSX34475.1"/>
    <property type="molecule type" value="Genomic_DNA"/>
</dbReference>
<sequence length="496" mass="55450">MKILILFLSIRLVFGSDIVVSNIEKCAEMAKYYIETHNVTTAELAIIVSTCEGVKGPCGSGLGGGFQATIYNGNCNKTLYLNARERAPTQYDPNDTRAVAYIGVPSTLKGYEYLYKMNMCGTHPVLPWKDLFTKNIKFAEELSEATLAQTLRRIADEGPVSSLYKKDGYLHKKMVADLTEVNSHVKSSDILGYTVKTLKPFRHTCLSYKVATTRIPGSGSTFILGCKIVTAALPKLYNLSPEKRFLFMYHTLRYMYSLKPYLRSKHVDIGEIFDNSELIAKSILRKIDKPWTKKTITQFGNYTMRINPPRHRRKVGTANMVMKRGKYAISLTATINYGCGSGLKSPRLGFYYNNQLRDFDDSETPNRPAGQKNPQSAISATVLYSKRNNPVFQIGSAGGSYIIGSIFNTFYNYFVNNMTLVNANKAGRCLPLYNGHDETLRCESTVSENIKSIFKGFGFSESFNSKSGQVTACSTARKKPEAAFDHRRGGGIYIKN</sequence>
<dbReference type="GO" id="GO:0005886">
    <property type="term" value="C:plasma membrane"/>
    <property type="evidence" value="ECO:0007669"/>
    <property type="project" value="TreeGrafter"/>
</dbReference>
<dbReference type="GO" id="GO:0006751">
    <property type="term" value="P:glutathione catabolic process"/>
    <property type="evidence" value="ECO:0007669"/>
    <property type="project" value="InterPro"/>
</dbReference>
<name>A0A336LEV1_CULSO</name>
<dbReference type="SUPFAM" id="SSF56235">
    <property type="entry name" value="N-terminal nucleophile aminohydrolases (Ntn hydrolases)"/>
    <property type="match status" value="1"/>
</dbReference>
<dbReference type="VEuPathDB" id="VectorBase:CSON008058"/>
<reference evidence="4" key="2">
    <citation type="submission" date="2018-07" db="EMBL/GenBank/DDBJ databases">
        <authorList>
            <person name="Quirk P.G."/>
            <person name="Krulwich T.A."/>
        </authorList>
    </citation>
    <scope>NUCLEOTIDE SEQUENCE</scope>
</reference>
<feature type="chain" id="PRO_5036328596" evidence="2">
    <location>
        <begin position="16"/>
        <end position="496"/>
    </location>
</feature>
<dbReference type="InterPro" id="IPR043137">
    <property type="entry name" value="GGT_ssub_C"/>
</dbReference>
<proteinExistence type="predicted"/>
<dbReference type="PANTHER" id="PTHR11686">
    <property type="entry name" value="GAMMA GLUTAMYL TRANSPEPTIDASE"/>
    <property type="match status" value="1"/>
</dbReference>
<dbReference type="InterPro" id="IPR000101">
    <property type="entry name" value="GGT_peptidase"/>
</dbReference>
<evidence type="ECO:0000313" key="4">
    <source>
        <dbReference type="EMBL" id="SSX34475.1"/>
    </source>
</evidence>
<dbReference type="EMBL" id="UFQS01003036">
    <property type="protein sequence ID" value="SSX15095.1"/>
    <property type="molecule type" value="Genomic_DNA"/>
</dbReference>
<feature type="signal peptide" evidence="2">
    <location>
        <begin position="1"/>
        <end position="15"/>
    </location>
</feature>
<evidence type="ECO:0000256" key="2">
    <source>
        <dbReference type="SAM" id="SignalP"/>
    </source>
</evidence>
<gene>
    <name evidence="3" type="primary">CSON008058</name>
</gene>
<protein>
    <submittedName>
        <fullName evidence="3">CSON008058 protein</fullName>
    </submittedName>
</protein>
<dbReference type="GO" id="GO:0002682">
    <property type="term" value="P:regulation of immune system process"/>
    <property type="evidence" value="ECO:0007669"/>
    <property type="project" value="TreeGrafter"/>
</dbReference>
<reference evidence="3" key="1">
    <citation type="submission" date="2018-04" db="EMBL/GenBank/DDBJ databases">
        <authorList>
            <person name="Go L.Y."/>
            <person name="Mitchell J.A."/>
        </authorList>
    </citation>
    <scope>NUCLEOTIDE SEQUENCE</scope>
    <source>
        <tissue evidence="3">Whole organism</tissue>
    </source>
</reference>
<dbReference type="PRINTS" id="PR01210">
    <property type="entry name" value="GGTRANSPTASE"/>
</dbReference>